<dbReference type="SUPFAM" id="SSF50494">
    <property type="entry name" value="Trypsin-like serine proteases"/>
    <property type="match status" value="1"/>
</dbReference>
<gene>
    <name evidence="2" type="ORF">MU0050_003880</name>
</gene>
<evidence type="ECO:0000256" key="1">
    <source>
        <dbReference type="SAM" id="Phobius"/>
    </source>
</evidence>
<name>A0ABM9MI30_9MYCO</name>
<dbReference type="RefSeq" id="WP_316511843.1">
    <property type="nucleotide sequence ID" value="NZ_OY726395.1"/>
</dbReference>
<dbReference type="Gene3D" id="2.40.10.10">
    <property type="entry name" value="Trypsin-like serine proteases"/>
    <property type="match status" value="2"/>
</dbReference>
<accession>A0ABM9MI30</accession>
<keyword evidence="1" id="KW-1133">Transmembrane helix</keyword>
<dbReference type="Proteomes" id="UP001190466">
    <property type="component" value="Chromosome"/>
</dbReference>
<evidence type="ECO:0000313" key="3">
    <source>
        <dbReference type="Proteomes" id="UP001190466"/>
    </source>
</evidence>
<evidence type="ECO:0000313" key="2">
    <source>
        <dbReference type="EMBL" id="CAJ1585733.1"/>
    </source>
</evidence>
<proteinExistence type="predicted"/>
<feature type="transmembrane region" description="Helical" evidence="1">
    <location>
        <begin position="16"/>
        <end position="37"/>
    </location>
</feature>
<dbReference type="InterPro" id="IPR009003">
    <property type="entry name" value="Peptidase_S1_PA"/>
</dbReference>
<protein>
    <recommendedName>
        <fullName evidence="4">Trypsin</fullName>
    </recommendedName>
</protein>
<reference evidence="2 3" key="1">
    <citation type="submission" date="2023-08" db="EMBL/GenBank/DDBJ databases">
        <authorList>
            <person name="Folkvardsen B D."/>
            <person name="Norman A."/>
        </authorList>
    </citation>
    <scope>NUCLEOTIDE SEQUENCE [LARGE SCALE GENOMIC DNA]</scope>
    <source>
        <strain evidence="2 3">Mu0050</strain>
    </source>
</reference>
<keyword evidence="1" id="KW-0472">Membrane</keyword>
<dbReference type="InterPro" id="IPR043504">
    <property type="entry name" value="Peptidase_S1_PA_chymotrypsin"/>
</dbReference>
<evidence type="ECO:0008006" key="4">
    <source>
        <dbReference type="Google" id="ProtNLM"/>
    </source>
</evidence>
<sequence>MTDGGVTPQGRRMVRVLFGAVCVVAVIVVVITVAPSLKPAATAVSPGAGIVVDDADGGEAKACTLGFLASGADGAQYALTAGHCNQGGDVAMSYRITGNLRKIGRFAHTVHEGRWGPDIAAIRLDDDGPRRDPRILTERDVTGVAKHLLAEDTLCFDGKTSGFQCGTISPALHSGARFRDMTGLILITGRAEPGDSGSPVYRLEPDGSASAVGVVNGNLPGIAVVVTLLRPYLEQWDLTLTTD</sequence>
<organism evidence="2 3">
    <name type="scientific">[Mycobacterium] wendilense</name>
    <dbReference type="NCBI Taxonomy" id="3064284"/>
    <lineage>
        <taxon>Bacteria</taxon>
        <taxon>Bacillati</taxon>
        <taxon>Actinomycetota</taxon>
        <taxon>Actinomycetes</taxon>
        <taxon>Mycobacteriales</taxon>
        <taxon>Mycobacteriaceae</taxon>
        <taxon>Mycolicibacter</taxon>
    </lineage>
</organism>
<keyword evidence="3" id="KW-1185">Reference proteome</keyword>
<dbReference type="EMBL" id="OY726395">
    <property type="protein sequence ID" value="CAJ1585733.1"/>
    <property type="molecule type" value="Genomic_DNA"/>
</dbReference>
<keyword evidence="1" id="KW-0812">Transmembrane</keyword>